<gene>
    <name evidence="4" type="ORF">STAS_01097</name>
</gene>
<proteinExistence type="predicted"/>
<feature type="domain" description="DUF3475" evidence="3">
    <location>
        <begin position="48"/>
        <end position="104"/>
    </location>
</feature>
<dbReference type="PANTHER" id="PTHR31371">
    <property type="entry name" value="BNAC09G50660D PROTEIN"/>
    <property type="match status" value="1"/>
</dbReference>
<dbReference type="EMBL" id="BKCP01000114">
    <property type="protein sequence ID" value="GER25511.1"/>
    <property type="molecule type" value="Genomic_DNA"/>
</dbReference>
<accession>A0A5A7NZ17</accession>
<protein>
    <submittedName>
        <fullName evidence="4">Uncharacterized protein</fullName>
    </submittedName>
</protein>
<feature type="region of interest" description="Disordered" evidence="1">
    <location>
        <begin position="283"/>
        <end position="304"/>
    </location>
</feature>
<evidence type="ECO:0000259" key="2">
    <source>
        <dbReference type="Pfam" id="PF05003"/>
    </source>
</evidence>
<dbReference type="PANTHER" id="PTHR31371:SF2">
    <property type="entry name" value="PLANT_PROTEIN (DUF668)"/>
    <property type="match status" value="1"/>
</dbReference>
<dbReference type="AlphaFoldDB" id="A0A5A7NZ17"/>
<feature type="region of interest" description="Disordered" evidence="1">
    <location>
        <begin position="23"/>
        <end position="42"/>
    </location>
</feature>
<dbReference type="Pfam" id="PF05003">
    <property type="entry name" value="DUF668"/>
    <property type="match status" value="1"/>
</dbReference>
<dbReference type="GO" id="GO:0045927">
    <property type="term" value="P:positive regulation of growth"/>
    <property type="evidence" value="ECO:0007669"/>
    <property type="project" value="InterPro"/>
</dbReference>
<reference evidence="5" key="1">
    <citation type="journal article" date="2019" name="Curr. Biol.">
        <title>Genome Sequence of Striga asiatica Provides Insight into the Evolution of Plant Parasitism.</title>
        <authorList>
            <person name="Yoshida S."/>
            <person name="Kim S."/>
            <person name="Wafula E.K."/>
            <person name="Tanskanen J."/>
            <person name="Kim Y.M."/>
            <person name="Honaas L."/>
            <person name="Yang Z."/>
            <person name="Spallek T."/>
            <person name="Conn C.E."/>
            <person name="Ichihashi Y."/>
            <person name="Cheong K."/>
            <person name="Cui S."/>
            <person name="Der J.P."/>
            <person name="Gundlach H."/>
            <person name="Jiao Y."/>
            <person name="Hori C."/>
            <person name="Ishida J.K."/>
            <person name="Kasahara H."/>
            <person name="Kiba T."/>
            <person name="Kim M.S."/>
            <person name="Koo N."/>
            <person name="Laohavisit A."/>
            <person name="Lee Y.H."/>
            <person name="Lumba S."/>
            <person name="McCourt P."/>
            <person name="Mortimer J.C."/>
            <person name="Mutuku J.M."/>
            <person name="Nomura T."/>
            <person name="Sasaki-Sekimoto Y."/>
            <person name="Seto Y."/>
            <person name="Wang Y."/>
            <person name="Wakatake T."/>
            <person name="Sakakibara H."/>
            <person name="Demura T."/>
            <person name="Yamaguchi S."/>
            <person name="Yoneyama K."/>
            <person name="Manabe R.I."/>
            <person name="Nelson D.C."/>
            <person name="Schulman A.H."/>
            <person name="Timko M.P."/>
            <person name="dePamphilis C.W."/>
            <person name="Choi D."/>
            <person name="Shirasu K."/>
        </authorList>
    </citation>
    <scope>NUCLEOTIDE SEQUENCE [LARGE SCALE GENOMIC DNA]</scope>
    <source>
        <strain evidence="5">cv. UVA1</strain>
    </source>
</reference>
<keyword evidence="5" id="KW-1185">Reference proteome</keyword>
<comment type="caution">
    <text evidence="4">The sequence shown here is derived from an EMBL/GenBank/DDBJ whole genome shotgun (WGS) entry which is preliminary data.</text>
</comment>
<dbReference type="Pfam" id="PF11961">
    <property type="entry name" value="DUF3475"/>
    <property type="match status" value="1"/>
</dbReference>
<dbReference type="OrthoDB" id="2018987at2759"/>
<feature type="domain" description="DUF668" evidence="2">
    <location>
        <begin position="424"/>
        <end position="512"/>
    </location>
</feature>
<dbReference type="Proteomes" id="UP000325081">
    <property type="component" value="Unassembled WGS sequence"/>
</dbReference>
<dbReference type="InterPro" id="IPR021864">
    <property type="entry name" value="DUF3475"/>
</dbReference>
<organism evidence="4 5">
    <name type="scientific">Striga asiatica</name>
    <name type="common">Asiatic witchweed</name>
    <name type="synonym">Buchnera asiatica</name>
    <dbReference type="NCBI Taxonomy" id="4170"/>
    <lineage>
        <taxon>Eukaryota</taxon>
        <taxon>Viridiplantae</taxon>
        <taxon>Streptophyta</taxon>
        <taxon>Embryophyta</taxon>
        <taxon>Tracheophyta</taxon>
        <taxon>Spermatophyta</taxon>
        <taxon>Magnoliopsida</taxon>
        <taxon>eudicotyledons</taxon>
        <taxon>Gunneridae</taxon>
        <taxon>Pentapetalae</taxon>
        <taxon>asterids</taxon>
        <taxon>lamiids</taxon>
        <taxon>Lamiales</taxon>
        <taxon>Orobanchaceae</taxon>
        <taxon>Buchnereae</taxon>
        <taxon>Striga</taxon>
    </lineage>
</organism>
<evidence type="ECO:0000313" key="4">
    <source>
        <dbReference type="EMBL" id="GER25511.1"/>
    </source>
</evidence>
<feature type="compositionally biased region" description="Basic and acidic residues" evidence="1">
    <location>
        <begin position="23"/>
        <end position="38"/>
    </location>
</feature>
<evidence type="ECO:0000256" key="1">
    <source>
        <dbReference type="SAM" id="MobiDB-lite"/>
    </source>
</evidence>
<evidence type="ECO:0000313" key="5">
    <source>
        <dbReference type="Proteomes" id="UP000325081"/>
    </source>
</evidence>
<dbReference type="InterPro" id="IPR007700">
    <property type="entry name" value="DUF668"/>
</dbReference>
<evidence type="ECO:0000259" key="3">
    <source>
        <dbReference type="Pfam" id="PF11961"/>
    </source>
</evidence>
<sequence length="593" mass="66690">MVAGFSALKMGNHVSHNLKHALHHENHSKSSNKKPHEPPHKKKQTLGILAFEVANVMSKIIHLHKSLSENEILTLKTNIFSSEGVKTLISSDEKQLLELALEEKLDDLNSVASVVSRLGKKCTLPALQGFEHVYGDIISGSIDTKELTFLVKDMESMIRKMERLVNSTTNLYSEMEVMNELESATRKFQHNHHQESWKAFEQKLTWQKQDVGHLKDISLWGQTYDKVVELLARTVCTVYVRIHSLFGDFHSGGDICNNSSVCRSQVGFSSSFRRANNVVSKDSGNLKKPISSKNNNNGHHQRRGAVSGFHENLGVPFRPEHLGPACCSVPGRMFLECLSLNHSISKVDYDDDDHDHDHATYHCESSRISGFLSATSGMTTTTGLSGLLLHATSRDHTTPRGNSVNSSKFGPKGRLMGHAAPSSVGASALALHYANIIIVLEKFLKYPHLVGDEARDDLYRMLPTSMRRAVRVSLKSYANDVAIYDGHIAHGWRERLERTLGWLGALAHNTMRWQSERNLEQQQMVKRTNVLLVQTLYFADREKTEGVICEVIEGLNYICRYEQQQNALADGGSSFDFEECMEWQMQFRGSYDS</sequence>
<name>A0A5A7NZ17_STRAF</name>